<evidence type="ECO:0008006" key="8">
    <source>
        <dbReference type="Google" id="ProtNLM"/>
    </source>
</evidence>
<dbReference type="SUPFAM" id="SSF103473">
    <property type="entry name" value="MFS general substrate transporter"/>
    <property type="match status" value="1"/>
</dbReference>
<evidence type="ECO:0000313" key="7">
    <source>
        <dbReference type="Proteomes" id="UP000799779"/>
    </source>
</evidence>
<evidence type="ECO:0000256" key="3">
    <source>
        <dbReference type="ARBA" id="ARBA00022989"/>
    </source>
</evidence>
<keyword evidence="7" id="KW-1185">Reference proteome</keyword>
<reference evidence="6" key="1">
    <citation type="journal article" date="2020" name="Stud. Mycol.">
        <title>101 Dothideomycetes genomes: a test case for predicting lifestyles and emergence of pathogens.</title>
        <authorList>
            <person name="Haridas S."/>
            <person name="Albert R."/>
            <person name="Binder M."/>
            <person name="Bloem J."/>
            <person name="Labutti K."/>
            <person name="Salamov A."/>
            <person name="Andreopoulos B."/>
            <person name="Baker S."/>
            <person name="Barry K."/>
            <person name="Bills G."/>
            <person name="Bluhm B."/>
            <person name="Cannon C."/>
            <person name="Castanera R."/>
            <person name="Culley D."/>
            <person name="Daum C."/>
            <person name="Ezra D."/>
            <person name="Gonzalez J."/>
            <person name="Henrissat B."/>
            <person name="Kuo A."/>
            <person name="Liang C."/>
            <person name="Lipzen A."/>
            <person name="Lutzoni F."/>
            <person name="Magnuson J."/>
            <person name="Mondo S."/>
            <person name="Nolan M."/>
            <person name="Ohm R."/>
            <person name="Pangilinan J."/>
            <person name="Park H.-J."/>
            <person name="Ramirez L."/>
            <person name="Alfaro M."/>
            <person name="Sun H."/>
            <person name="Tritt A."/>
            <person name="Yoshinaga Y."/>
            <person name="Zwiers L.-H."/>
            <person name="Turgeon B."/>
            <person name="Goodwin S."/>
            <person name="Spatafora J."/>
            <person name="Crous P."/>
            <person name="Grigoriev I."/>
        </authorList>
    </citation>
    <scope>NUCLEOTIDE SEQUENCE</scope>
    <source>
        <strain evidence="6">CBS 123094</strain>
    </source>
</reference>
<evidence type="ECO:0000256" key="4">
    <source>
        <dbReference type="ARBA" id="ARBA00023136"/>
    </source>
</evidence>
<keyword evidence="4 5" id="KW-0472">Membrane</keyword>
<dbReference type="EMBL" id="ML977620">
    <property type="protein sequence ID" value="KAF1996804.1"/>
    <property type="molecule type" value="Genomic_DNA"/>
</dbReference>
<gene>
    <name evidence="6" type="ORF">P154DRAFT_579441</name>
</gene>
<name>A0A6A5W7G8_9PLEO</name>
<accession>A0A6A5W7G8</accession>
<evidence type="ECO:0000313" key="6">
    <source>
        <dbReference type="EMBL" id="KAF1996804.1"/>
    </source>
</evidence>
<dbReference type="Pfam" id="PF07690">
    <property type="entry name" value="MFS_1"/>
    <property type="match status" value="1"/>
</dbReference>
<comment type="subcellular location">
    <subcellularLocation>
        <location evidence="1">Membrane</location>
        <topology evidence="1">Multi-pass membrane protein</topology>
    </subcellularLocation>
</comment>
<dbReference type="Proteomes" id="UP000799779">
    <property type="component" value="Unassembled WGS sequence"/>
</dbReference>
<keyword evidence="2 5" id="KW-0812">Transmembrane</keyword>
<proteinExistence type="predicted"/>
<dbReference type="PANTHER" id="PTHR23502:SF171">
    <property type="entry name" value="MAJOR FACILITATOR SUPERFAMILY (MFS) PROFILE DOMAIN-CONTAINING PROTEIN"/>
    <property type="match status" value="1"/>
</dbReference>
<sequence>MNRPVSCGSRARKKSMIESHSLGWYLIGLLLGPTPGPLFGGIIIQCLGWRWVFWIITTVCSVNTLAGYFFLRKQKPQDEHDVESEGSEDFGHKYGYESEDVRPICLKAALALFQSPEIFSQPIVATMSIYL</sequence>
<evidence type="ECO:0000256" key="5">
    <source>
        <dbReference type="SAM" id="Phobius"/>
    </source>
</evidence>
<protein>
    <recommendedName>
        <fullName evidence="8">Major facilitator superfamily (MFS) profile domain-containing protein</fullName>
    </recommendedName>
</protein>
<dbReference type="InterPro" id="IPR011701">
    <property type="entry name" value="MFS"/>
</dbReference>
<dbReference type="GO" id="GO:0022857">
    <property type="term" value="F:transmembrane transporter activity"/>
    <property type="evidence" value="ECO:0007669"/>
    <property type="project" value="InterPro"/>
</dbReference>
<evidence type="ECO:0000256" key="1">
    <source>
        <dbReference type="ARBA" id="ARBA00004141"/>
    </source>
</evidence>
<evidence type="ECO:0000256" key="2">
    <source>
        <dbReference type="ARBA" id="ARBA00022692"/>
    </source>
</evidence>
<dbReference type="PANTHER" id="PTHR23502">
    <property type="entry name" value="MAJOR FACILITATOR SUPERFAMILY"/>
    <property type="match status" value="1"/>
</dbReference>
<organism evidence="6 7">
    <name type="scientific">Amniculicola lignicola CBS 123094</name>
    <dbReference type="NCBI Taxonomy" id="1392246"/>
    <lineage>
        <taxon>Eukaryota</taxon>
        <taxon>Fungi</taxon>
        <taxon>Dikarya</taxon>
        <taxon>Ascomycota</taxon>
        <taxon>Pezizomycotina</taxon>
        <taxon>Dothideomycetes</taxon>
        <taxon>Pleosporomycetidae</taxon>
        <taxon>Pleosporales</taxon>
        <taxon>Amniculicolaceae</taxon>
        <taxon>Amniculicola</taxon>
    </lineage>
</organism>
<feature type="transmembrane region" description="Helical" evidence="5">
    <location>
        <begin position="51"/>
        <end position="71"/>
    </location>
</feature>
<dbReference type="Gene3D" id="1.20.1720.10">
    <property type="entry name" value="Multidrug resistance protein D"/>
    <property type="match status" value="1"/>
</dbReference>
<dbReference type="InterPro" id="IPR036259">
    <property type="entry name" value="MFS_trans_sf"/>
</dbReference>
<dbReference type="GO" id="GO:0005886">
    <property type="term" value="C:plasma membrane"/>
    <property type="evidence" value="ECO:0007669"/>
    <property type="project" value="TreeGrafter"/>
</dbReference>
<keyword evidence="3 5" id="KW-1133">Transmembrane helix</keyword>
<dbReference type="AlphaFoldDB" id="A0A6A5W7G8"/>
<feature type="transmembrane region" description="Helical" evidence="5">
    <location>
        <begin position="21"/>
        <end position="45"/>
    </location>
</feature>